<dbReference type="Pfam" id="PF09581">
    <property type="entry name" value="Spore_III_AF"/>
    <property type="match status" value="1"/>
</dbReference>
<organism evidence="2 3">
    <name type="scientific">Caldalkalibacillus horti</name>
    <dbReference type="NCBI Taxonomy" id="77523"/>
    <lineage>
        <taxon>Bacteria</taxon>
        <taxon>Bacillati</taxon>
        <taxon>Bacillota</taxon>
        <taxon>Bacilli</taxon>
        <taxon>Bacillales</taxon>
        <taxon>Bacillaceae</taxon>
        <taxon>Caldalkalibacillus</taxon>
    </lineage>
</organism>
<keyword evidence="1" id="KW-1133">Transmembrane helix</keyword>
<gene>
    <name evidence="2" type="ORF">J2S11_002798</name>
</gene>
<protein>
    <submittedName>
        <fullName evidence="2">Stage III sporulation protein AF</fullName>
    </submittedName>
</protein>
<feature type="transmembrane region" description="Helical" evidence="1">
    <location>
        <begin position="36"/>
        <end position="54"/>
    </location>
</feature>
<reference evidence="2 3" key="1">
    <citation type="submission" date="2023-07" db="EMBL/GenBank/DDBJ databases">
        <title>Genomic Encyclopedia of Type Strains, Phase IV (KMG-IV): sequencing the most valuable type-strain genomes for metagenomic binning, comparative biology and taxonomic classification.</title>
        <authorList>
            <person name="Goeker M."/>
        </authorList>
    </citation>
    <scope>NUCLEOTIDE SEQUENCE [LARGE SCALE GENOMIC DNA]</scope>
    <source>
        <strain evidence="2 3">DSM 12751</strain>
    </source>
</reference>
<name>A0ABT9W0T2_9BACI</name>
<keyword evidence="1" id="KW-0812">Transmembrane</keyword>
<dbReference type="RefSeq" id="WP_307395436.1">
    <property type="nucleotide sequence ID" value="NZ_JAUSTY010000011.1"/>
</dbReference>
<proteinExistence type="predicted"/>
<keyword evidence="3" id="KW-1185">Reference proteome</keyword>
<dbReference type="EMBL" id="JAUSTY010000011">
    <property type="protein sequence ID" value="MDQ0166882.1"/>
    <property type="molecule type" value="Genomic_DNA"/>
</dbReference>
<comment type="caution">
    <text evidence="2">The sequence shown here is derived from an EMBL/GenBank/DDBJ whole genome shotgun (WGS) entry which is preliminary data.</text>
</comment>
<dbReference type="Proteomes" id="UP001235840">
    <property type="component" value="Unassembled WGS sequence"/>
</dbReference>
<dbReference type="InterPro" id="IPR014245">
    <property type="entry name" value="Spore_III_AF"/>
</dbReference>
<evidence type="ECO:0000313" key="3">
    <source>
        <dbReference type="Proteomes" id="UP001235840"/>
    </source>
</evidence>
<feature type="transmembrane region" description="Helical" evidence="1">
    <location>
        <begin position="6"/>
        <end position="24"/>
    </location>
</feature>
<evidence type="ECO:0000256" key="1">
    <source>
        <dbReference type="SAM" id="Phobius"/>
    </source>
</evidence>
<keyword evidence="1" id="KW-0472">Membrane</keyword>
<evidence type="ECO:0000313" key="2">
    <source>
        <dbReference type="EMBL" id="MDQ0166882.1"/>
    </source>
</evidence>
<sequence>MSFLAEWIRHIVLLILLATFLDLIIPNSSMRKYVKLVVGFLLILIILSPILQLLNFDHDRLLTTLEDLLGGSDTVSQQQLEREQQALESVQDELLLEEVKERWLEEIKIGIEAAFDVKVSVITIGLDHYQSTVLVNDMQLVLLEKRDAPNGQTENTDQREVVVTAITPIKPIEEVAVHEGSRHVQRLKENDERSSAEKKVEKEVLKFVQDEWNISVDKIHIAWSRG</sequence>
<accession>A0ABT9W0T2</accession>
<dbReference type="NCBIfam" id="TIGR02896">
    <property type="entry name" value="spore_III_AF"/>
    <property type="match status" value="1"/>
</dbReference>